<accession>A0A4D6LNW9</accession>
<evidence type="ECO:0000313" key="2">
    <source>
        <dbReference type="Proteomes" id="UP000501690"/>
    </source>
</evidence>
<dbReference type="EMBL" id="CP039348">
    <property type="protein sequence ID" value="QCD90200.1"/>
    <property type="molecule type" value="Genomic_DNA"/>
</dbReference>
<reference evidence="1 2" key="1">
    <citation type="submission" date="2019-04" db="EMBL/GenBank/DDBJ databases">
        <title>An improved genome assembly and genetic linkage map for asparagus bean, Vigna unguiculata ssp. sesquipedialis.</title>
        <authorList>
            <person name="Xia Q."/>
            <person name="Zhang R."/>
            <person name="Dong Y."/>
        </authorList>
    </citation>
    <scope>NUCLEOTIDE SEQUENCE [LARGE SCALE GENOMIC DNA]</scope>
    <source>
        <tissue evidence="1">Leaf</tissue>
    </source>
</reference>
<dbReference type="AlphaFoldDB" id="A0A4D6LNW9"/>
<name>A0A4D6LNW9_VIGUN</name>
<keyword evidence="2" id="KW-1185">Reference proteome</keyword>
<dbReference type="Proteomes" id="UP000501690">
    <property type="component" value="Linkage Group LG4"/>
</dbReference>
<organism evidence="1 2">
    <name type="scientific">Vigna unguiculata</name>
    <name type="common">Cowpea</name>
    <dbReference type="NCBI Taxonomy" id="3917"/>
    <lineage>
        <taxon>Eukaryota</taxon>
        <taxon>Viridiplantae</taxon>
        <taxon>Streptophyta</taxon>
        <taxon>Embryophyta</taxon>
        <taxon>Tracheophyta</taxon>
        <taxon>Spermatophyta</taxon>
        <taxon>Magnoliopsida</taxon>
        <taxon>eudicotyledons</taxon>
        <taxon>Gunneridae</taxon>
        <taxon>Pentapetalae</taxon>
        <taxon>rosids</taxon>
        <taxon>fabids</taxon>
        <taxon>Fabales</taxon>
        <taxon>Fabaceae</taxon>
        <taxon>Papilionoideae</taxon>
        <taxon>50 kb inversion clade</taxon>
        <taxon>NPAAA clade</taxon>
        <taxon>indigoferoid/millettioid clade</taxon>
        <taxon>Phaseoleae</taxon>
        <taxon>Vigna</taxon>
    </lineage>
</organism>
<proteinExistence type="predicted"/>
<gene>
    <name evidence="1" type="ORF">DEO72_LG4g1155</name>
</gene>
<evidence type="ECO:0000313" key="1">
    <source>
        <dbReference type="EMBL" id="QCD90200.1"/>
    </source>
</evidence>
<protein>
    <submittedName>
        <fullName evidence="1">Uncharacterized protein</fullName>
    </submittedName>
</protein>
<sequence length="79" mass="9565">MDYEFQGIIVVENVMKLCAFEFQWSICGIKHMTRRYLVEIDEMKEIWSFRVRTVAGKLWDLPKTRCIAWRYSGCRQRPT</sequence>